<keyword evidence="3" id="KW-1185">Reference proteome</keyword>
<organism evidence="2 3">
    <name type="scientific">Exophiala oligosperma</name>
    <dbReference type="NCBI Taxonomy" id="215243"/>
    <lineage>
        <taxon>Eukaryota</taxon>
        <taxon>Fungi</taxon>
        <taxon>Dikarya</taxon>
        <taxon>Ascomycota</taxon>
        <taxon>Pezizomycotina</taxon>
        <taxon>Eurotiomycetes</taxon>
        <taxon>Chaetothyriomycetidae</taxon>
        <taxon>Chaetothyriales</taxon>
        <taxon>Herpotrichiellaceae</taxon>
        <taxon>Exophiala</taxon>
    </lineage>
</organism>
<name>A0A0D2D8H2_9EURO</name>
<feature type="domain" description="SnoaL-like" evidence="1">
    <location>
        <begin position="9"/>
        <end position="123"/>
    </location>
</feature>
<dbReference type="Gene3D" id="3.10.450.50">
    <property type="match status" value="1"/>
</dbReference>
<reference evidence="2 3" key="1">
    <citation type="submission" date="2015-01" db="EMBL/GenBank/DDBJ databases">
        <title>The Genome Sequence of Exophiala oligosperma CBS72588.</title>
        <authorList>
            <consortium name="The Broad Institute Genomics Platform"/>
            <person name="Cuomo C."/>
            <person name="de Hoog S."/>
            <person name="Gorbushina A."/>
            <person name="Stielow B."/>
            <person name="Teixiera M."/>
            <person name="Abouelleil A."/>
            <person name="Chapman S.B."/>
            <person name="Priest M."/>
            <person name="Young S.K."/>
            <person name="Wortman J."/>
            <person name="Nusbaum C."/>
            <person name="Birren B."/>
        </authorList>
    </citation>
    <scope>NUCLEOTIDE SEQUENCE [LARGE SCALE GENOMIC DNA]</scope>
    <source>
        <strain evidence="2 3">CBS 72588</strain>
    </source>
</reference>
<dbReference type="Pfam" id="PF13577">
    <property type="entry name" value="SnoaL_4"/>
    <property type="match status" value="1"/>
</dbReference>
<dbReference type="OrthoDB" id="4119873at2759"/>
<accession>A0A0D2D8H2</accession>
<dbReference type="InterPro" id="IPR032710">
    <property type="entry name" value="NTF2-like_dom_sf"/>
</dbReference>
<evidence type="ECO:0000259" key="1">
    <source>
        <dbReference type="Pfam" id="PF13577"/>
    </source>
</evidence>
<dbReference type="GeneID" id="27361779"/>
<protein>
    <recommendedName>
        <fullName evidence="1">SnoaL-like domain-containing protein</fullName>
    </recommendedName>
</protein>
<dbReference type="EMBL" id="KN847341">
    <property type="protein sequence ID" value="KIW38760.1"/>
    <property type="molecule type" value="Genomic_DNA"/>
</dbReference>
<dbReference type="SUPFAM" id="SSF54427">
    <property type="entry name" value="NTF2-like"/>
    <property type="match status" value="1"/>
</dbReference>
<evidence type="ECO:0000313" key="3">
    <source>
        <dbReference type="Proteomes" id="UP000053342"/>
    </source>
</evidence>
<dbReference type="HOGENOM" id="CLU_1758601_0_0_1"/>
<dbReference type="AlphaFoldDB" id="A0A0D2D8H2"/>
<gene>
    <name evidence="2" type="ORF">PV06_09705</name>
</gene>
<dbReference type="RefSeq" id="XP_016258976.1">
    <property type="nucleotide sequence ID" value="XM_016411169.1"/>
</dbReference>
<proteinExistence type="predicted"/>
<dbReference type="InterPro" id="IPR037401">
    <property type="entry name" value="SnoaL-like"/>
</dbReference>
<evidence type="ECO:0000313" key="2">
    <source>
        <dbReference type="EMBL" id="KIW38760.1"/>
    </source>
</evidence>
<sequence>MNTYDQAIARTLITATMHKYAWHAREKADWDKIAECFEADAIYRLGDGRELPPSQAKEVVRGKEAKYIRHNITTINIEFVSDTEARTDALFFATTEYKVVDHWGHWVDIFRKQPDGSWLIRERSIRTEGKDPEGWSAKVYADVPASVPKPE</sequence>
<dbReference type="VEuPathDB" id="FungiDB:PV06_09705"/>
<dbReference type="Proteomes" id="UP000053342">
    <property type="component" value="Unassembled WGS sequence"/>
</dbReference>